<keyword evidence="12 19" id="KW-0472">Membrane</keyword>
<comment type="catalytic activity">
    <reaction evidence="17">
        <text>L-seryl-[protein] + ATP = O-phospho-L-seryl-[protein] + ADP + H(+)</text>
        <dbReference type="Rhea" id="RHEA:17989"/>
        <dbReference type="Rhea" id="RHEA-COMP:9863"/>
        <dbReference type="Rhea" id="RHEA-COMP:11604"/>
        <dbReference type="ChEBI" id="CHEBI:15378"/>
        <dbReference type="ChEBI" id="CHEBI:29999"/>
        <dbReference type="ChEBI" id="CHEBI:30616"/>
        <dbReference type="ChEBI" id="CHEBI:83421"/>
        <dbReference type="ChEBI" id="CHEBI:456216"/>
        <dbReference type="EC" id="2.7.11.1"/>
    </reaction>
</comment>
<feature type="signal peptide" evidence="20">
    <location>
        <begin position="1"/>
        <end position="23"/>
    </location>
</feature>
<dbReference type="InterPro" id="IPR017441">
    <property type="entry name" value="Protein_kinase_ATP_BS"/>
</dbReference>
<dbReference type="Pfam" id="PF07714">
    <property type="entry name" value="PK_Tyr_Ser-Thr"/>
    <property type="match status" value="1"/>
</dbReference>
<feature type="chain" id="PRO_5042105940" description="non-specific serine/threonine protein kinase" evidence="20">
    <location>
        <begin position="24"/>
        <end position="660"/>
    </location>
</feature>
<dbReference type="Gene3D" id="3.30.200.20">
    <property type="entry name" value="Phosphorylase Kinase, domain 1"/>
    <property type="match status" value="1"/>
</dbReference>
<evidence type="ECO:0000256" key="5">
    <source>
        <dbReference type="ARBA" id="ARBA00022692"/>
    </source>
</evidence>
<dbReference type="Gene3D" id="3.30.430.20">
    <property type="entry name" value="Gnk2 domain, C-X8-C-X2-C motif"/>
    <property type="match status" value="2"/>
</dbReference>
<dbReference type="KEGG" id="qsa:O6P43_031189"/>
<dbReference type="GO" id="GO:0005886">
    <property type="term" value="C:plasma membrane"/>
    <property type="evidence" value="ECO:0007669"/>
    <property type="project" value="TreeGrafter"/>
</dbReference>
<evidence type="ECO:0000256" key="20">
    <source>
        <dbReference type="SAM" id="SignalP"/>
    </source>
</evidence>
<dbReference type="AlphaFoldDB" id="A0AAD7P8Q6"/>
<keyword evidence="10 18" id="KW-0067">ATP-binding</keyword>
<gene>
    <name evidence="22" type="ORF">O6P43_031189</name>
</gene>
<evidence type="ECO:0000256" key="3">
    <source>
        <dbReference type="ARBA" id="ARBA00022527"/>
    </source>
</evidence>
<dbReference type="PANTHER" id="PTHR27002">
    <property type="entry name" value="RECEPTOR-LIKE SERINE/THREONINE-PROTEIN KINASE SD1-8"/>
    <property type="match status" value="1"/>
</dbReference>
<dbReference type="InterPro" id="IPR038408">
    <property type="entry name" value="GNK2_sf"/>
</dbReference>
<evidence type="ECO:0000256" key="10">
    <source>
        <dbReference type="ARBA" id="ARBA00022840"/>
    </source>
</evidence>
<evidence type="ECO:0000313" key="23">
    <source>
        <dbReference type="Proteomes" id="UP001163823"/>
    </source>
</evidence>
<evidence type="ECO:0000256" key="13">
    <source>
        <dbReference type="ARBA" id="ARBA00023157"/>
    </source>
</evidence>
<dbReference type="EC" id="2.7.11.1" evidence="2"/>
<evidence type="ECO:0000256" key="14">
    <source>
        <dbReference type="ARBA" id="ARBA00023170"/>
    </source>
</evidence>
<dbReference type="GO" id="GO:0004674">
    <property type="term" value="F:protein serine/threonine kinase activity"/>
    <property type="evidence" value="ECO:0007669"/>
    <property type="project" value="UniProtKB-KW"/>
</dbReference>
<evidence type="ECO:0000256" key="7">
    <source>
        <dbReference type="ARBA" id="ARBA00022737"/>
    </source>
</evidence>
<keyword evidence="3" id="KW-0723">Serine/threonine-protein kinase</keyword>
<evidence type="ECO:0000256" key="15">
    <source>
        <dbReference type="ARBA" id="ARBA00023180"/>
    </source>
</evidence>
<feature type="domain" description="Protein kinase" evidence="21">
    <location>
        <begin position="343"/>
        <end position="614"/>
    </location>
</feature>
<name>A0AAD7P8Q6_QUISA</name>
<evidence type="ECO:0000256" key="17">
    <source>
        <dbReference type="ARBA" id="ARBA00048679"/>
    </source>
</evidence>
<keyword evidence="4" id="KW-0808">Transferase</keyword>
<dbReference type="SMART" id="SM00220">
    <property type="entry name" value="S_TKc"/>
    <property type="match status" value="1"/>
</dbReference>
<comment type="caution">
    <text evidence="22">The sequence shown here is derived from an EMBL/GenBank/DDBJ whole genome shotgun (WGS) entry which is preliminary data.</text>
</comment>
<keyword evidence="7" id="KW-0677">Repeat</keyword>
<dbReference type="Pfam" id="PF01657">
    <property type="entry name" value="Stress-antifung"/>
    <property type="match status" value="2"/>
</dbReference>
<evidence type="ECO:0000259" key="21">
    <source>
        <dbReference type="SMART" id="SM00220"/>
    </source>
</evidence>
<comment type="catalytic activity">
    <reaction evidence="16">
        <text>L-threonyl-[protein] + ATP = O-phospho-L-threonyl-[protein] + ADP + H(+)</text>
        <dbReference type="Rhea" id="RHEA:46608"/>
        <dbReference type="Rhea" id="RHEA-COMP:11060"/>
        <dbReference type="Rhea" id="RHEA-COMP:11605"/>
        <dbReference type="ChEBI" id="CHEBI:15378"/>
        <dbReference type="ChEBI" id="CHEBI:30013"/>
        <dbReference type="ChEBI" id="CHEBI:30616"/>
        <dbReference type="ChEBI" id="CHEBI:61977"/>
        <dbReference type="ChEBI" id="CHEBI:456216"/>
        <dbReference type="EC" id="2.7.11.1"/>
    </reaction>
</comment>
<dbReference type="GO" id="GO:0005524">
    <property type="term" value="F:ATP binding"/>
    <property type="evidence" value="ECO:0007669"/>
    <property type="project" value="UniProtKB-UniRule"/>
</dbReference>
<evidence type="ECO:0000256" key="16">
    <source>
        <dbReference type="ARBA" id="ARBA00047899"/>
    </source>
</evidence>
<keyword evidence="23" id="KW-1185">Reference proteome</keyword>
<evidence type="ECO:0000256" key="4">
    <source>
        <dbReference type="ARBA" id="ARBA00022679"/>
    </source>
</evidence>
<keyword evidence="6 20" id="KW-0732">Signal</keyword>
<feature type="transmembrane region" description="Helical" evidence="19">
    <location>
        <begin position="263"/>
        <end position="288"/>
    </location>
</feature>
<dbReference type="Pfam" id="PF11883">
    <property type="entry name" value="DUF3403"/>
    <property type="match status" value="1"/>
</dbReference>
<dbReference type="InterPro" id="IPR008271">
    <property type="entry name" value="Ser/Thr_kinase_AS"/>
</dbReference>
<evidence type="ECO:0000313" key="22">
    <source>
        <dbReference type="EMBL" id="KAJ7946227.1"/>
    </source>
</evidence>
<dbReference type="FunFam" id="3.30.200.20:FF:000195">
    <property type="entry name" value="G-type lectin S-receptor-like serine/threonine-protein kinase"/>
    <property type="match status" value="1"/>
</dbReference>
<organism evidence="22 23">
    <name type="scientific">Quillaja saponaria</name>
    <name type="common">Soap bark tree</name>
    <dbReference type="NCBI Taxonomy" id="32244"/>
    <lineage>
        <taxon>Eukaryota</taxon>
        <taxon>Viridiplantae</taxon>
        <taxon>Streptophyta</taxon>
        <taxon>Embryophyta</taxon>
        <taxon>Tracheophyta</taxon>
        <taxon>Spermatophyta</taxon>
        <taxon>Magnoliopsida</taxon>
        <taxon>eudicotyledons</taxon>
        <taxon>Gunneridae</taxon>
        <taxon>Pentapetalae</taxon>
        <taxon>rosids</taxon>
        <taxon>fabids</taxon>
        <taxon>Fabales</taxon>
        <taxon>Quillajaceae</taxon>
        <taxon>Quillaja</taxon>
    </lineage>
</organism>
<evidence type="ECO:0000256" key="8">
    <source>
        <dbReference type="ARBA" id="ARBA00022741"/>
    </source>
</evidence>
<dbReference type="CDD" id="cd23509">
    <property type="entry name" value="Gnk2-like"/>
    <property type="match status" value="2"/>
</dbReference>
<dbReference type="Proteomes" id="UP001163823">
    <property type="component" value="Chromosome 13"/>
</dbReference>
<accession>A0AAD7P8Q6</accession>
<evidence type="ECO:0000256" key="9">
    <source>
        <dbReference type="ARBA" id="ARBA00022777"/>
    </source>
</evidence>
<dbReference type="InterPro" id="IPR011009">
    <property type="entry name" value="Kinase-like_dom_sf"/>
</dbReference>
<dbReference type="PROSITE" id="PS00108">
    <property type="entry name" value="PROTEIN_KINASE_ST"/>
    <property type="match status" value="1"/>
</dbReference>
<dbReference type="PROSITE" id="PS00107">
    <property type="entry name" value="PROTEIN_KINASE_ATP"/>
    <property type="match status" value="1"/>
</dbReference>
<dbReference type="SUPFAM" id="SSF56112">
    <property type="entry name" value="Protein kinase-like (PK-like)"/>
    <property type="match status" value="1"/>
</dbReference>
<keyword evidence="5 19" id="KW-0812">Transmembrane</keyword>
<dbReference type="EMBL" id="JARAOO010000013">
    <property type="protein sequence ID" value="KAJ7946227.1"/>
    <property type="molecule type" value="Genomic_DNA"/>
</dbReference>
<dbReference type="InterPro" id="IPR001245">
    <property type="entry name" value="Ser-Thr/Tyr_kinase_cat_dom"/>
</dbReference>
<sequence>MERHAVSAMDFFIISLLLVPIVAVSDPLFVFCPNEYTNYSINSTFENNLKRLLELLSSDTSTTGYNDTSVGEGSDKIYGQALCRGDVNATVCQNCIQDARQEILKNCKSEDALIWYELCQVRYSFRTFISSMDYTGKYPNQTYKVKNMLNAGKFDNFLVYLMKNLTWEAAFVPAKNMFATGEIKFPGEKTIYGLAQCTRDISKDLCFSCLNYALQDLMACCSSLKDGILPSRNCNMKFALSRFFNTSDYLLTYSTTKGKKWKIWMVLLVSSASILVLAVLVGFCTFFLKSKQGRQIDKESQNALLKELASPKGVAITQEGDLVTSEDLLFIDLATIRAATNDFSDINKLGHGGFGSVYKGVLPDGKEVAVKRLSRKSWQGLEEFINEVILIAKLQHKNLVRLLGCGIEGDEKLLIYEFMQNKSLDTFIFDSERRPQLDWGTRCNIIGGIARGLLYLHEDSRLKIIHRDLKPSNVLLDHEMVAKISDFGMARIFSENQNAANTKRVVGTFGYMSPEYAMEGLFSVKSDVFSFGVILLEIITSKKNSGFYLTGQAQTLLAYAWTLWNEGKALELVDPLLMGSSVTSEVIRYIHIGLLCVQEAPADRPTMSNVVVLLGNESMALPHPKQPAFSVGRAVLPAEHSSSTSNPTLNGLTLSCISPR</sequence>
<evidence type="ECO:0000256" key="1">
    <source>
        <dbReference type="ARBA" id="ARBA00004167"/>
    </source>
</evidence>
<evidence type="ECO:0000256" key="11">
    <source>
        <dbReference type="ARBA" id="ARBA00022989"/>
    </source>
</evidence>
<keyword evidence="8 18" id="KW-0547">Nucleotide-binding</keyword>
<protein>
    <recommendedName>
        <fullName evidence="2">non-specific serine/threonine protein kinase</fullName>
        <ecNumber evidence="2">2.7.11.1</ecNumber>
    </recommendedName>
</protein>
<comment type="subcellular location">
    <subcellularLocation>
        <location evidence="1">Membrane</location>
        <topology evidence="1">Single-pass membrane protein</topology>
    </subcellularLocation>
</comment>
<keyword evidence="15" id="KW-0325">Glycoprotein</keyword>
<keyword evidence="14 22" id="KW-0675">Receptor</keyword>
<proteinExistence type="predicted"/>
<dbReference type="InterPro" id="IPR000719">
    <property type="entry name" value="Prot_kinase_dom"/>
</dbReference>
<keyword evidence="13" id="KW-1015">Disulfide bond</keyword>
<reference evidence="22" key="1">
    <citation type="journal article" date="2023" name="Science">
        <title>Elucidation of the pathway for biosynthesis of saponin adjuvants from the soapbark tree.</title>
        <authorList>
            <person name="Reed J."/>
            <person name="Orme A."/>
            <person name="El-Demerdash A."/>
            <person name="Owen C."/>
            <person name="Martin L.B.B."/>
            <person name="Misra R.C."/>
            <person name="Kikuchi S."/>
            <person name="Rejzek M."/>
            <person name="Martin A.C."/>
            <person name="Harkess A."/>
            <person name="Leebens-Mack J."/>
            <person name="Louveau T."/>
            <person name="Stephenson M.J."/>
            <person name="Osbourn A."/>
        </authorList>
    </citation>
    <scope>NUCLEOTIDE SEQUENCE</scope>
    <source>
        <strain evidence="22">S10</strain>
    </source>
</reference>
<evidence type="ECO:0000256" key="12">
    <source>
        <dbReference type="ARBA" id="ARBA00023136"/>
    </source>
</evidence>
<keyword evidence="9 22" id="KW-0418">Kinase</keyword>
<dbReference type="InterPro" id="IPR002902">
    <property type="entry name" value="GNK2"/>
</dbReference>
<dbReference type="InterPro" id="IPR021820">
    <property type="entry name" value="S-locus_recpt_kinase_C"/>
</dbReference>
<evidence type="ECO:0000256" key="19">
    <source>
        <dbReference type="SAM" id="Phobius"/>
    </source>
</evidence>
<keyword evidence="11 19" id="KW-1133">Transmembrane helix</keyword>
<feature type="binding site" evidence="18">
    <location>
        <position position="371"/>
    </location>
    <ligand>
        <name>ATP</name>
        <dbReference type="ChEBI" id="CHEBI:30616"/>
    </ligand>
</feature>
<dbReference type="CDD" id="cd14066">
    <property type="entry name" value="STKc_IRAK"/>
    <property type="match status" value="1"/>
</dbReference>
<dbReference type="PANTHER" id="PTHR27002:SF123">
    <property type="entry name" value="CYSTEINE-RICH RECEPTOR-LIKE PROTEIN KINASE 45"/>
    <property type="match status" value="1"/>
</dbReference>
<dbReference type="Gene3D" id="1.10.510.10">
    <property type="entry name" value="Transferase(Phosphotransferase) domain 1"/>
    <property type="match status" value="1"/>
</dbReference>
<evidence type="ECO:0000256" key="6">
    <source>
        <dbReference type="ARBA" id="ARBA00022729"/>
    </source>
</evidence>
<evidence type="ECO:0000256" key="18">
    <source>
        <dbReference type="PROSITE-ProRule" id="PRU10141"/>
    </source>
</evidence>
<dbReference type="FunFam" id="1.10.510.10:FF:001697">
    <property type="entry name" value="Uncharacterized protein"/>
    <property type="match status" value="1"/>
</dbReference>
<evidence type="ECO:0000256" key="2">
    <source>
        <dbReference type="ARBA" id="ARBA00012513"/>
    </source>
</evidence>